<evidence type="ECO:0000313" key="3">
    <source>
        <dbReference type="Proteomes" id="UP000318081"/>
    </source>
</evidence>
<reference evidence="2 3" key="1">
    <citation type="submission" date="2019-02" db="EMBL/GenBank/DDBJ databases">
        <title>Deep-cultivation of Planctomycetes and their phenomic and genomic characterization uncovers novel biology.</title>
        <authorList>
            <person name="Wiegand S."/>
            <person name="Jogler M."/>
            <person name="Boedeker C."/>
            <person name="Pinto D."/>
            <person name="Vollmers J."/>
            <person name="Rivas-Marin E."/>
            <person name="Kohn T."/>
            <person name="Peeters S.H."/>
            <person name="Heuer A."/>
            <person name="Rast P."/>
            <person name="Oberbeckmann S."/>
            <person name="Bunk B."/>
            <person name="Jeske O."/>
            <person name="Meyerdierks A."/>
            <person name="Storesund J.E."/>
            <person name="Kallscheuer N."/>
            <person name="Luecker S."/>
            <person name="Lage O.M."/>
            <person name="Pohl T."/>
            <person name="Merkel B.J."/>
            <person name="Hornburger P."/>
            <person name="Mueller R.-W."/>
            <person name="Bruemmer F."/>
            <person name="Labrenz M."/>
            <person name="Spormann A.M."/>
            <person name="Op den Camp H."/>
            <person name="Overmann J."/>
            <person name="Amann R."/>
            <person name="Jetten M.S.M."/>
            <person name="Mascher T."/>
            <person name="Medema M.H."/>
            <person name="Devos D.P."/>
            <person name="Kaster A.-K."/>
            <person name="Ovreas L."/>
            <person name="Rohde M."/>
            <person name="Galperin M.Y."/>
            <person name="Jogler C."/>
        </authorList>
    </citation>
    <scope>NUCLEOTIDE SEQUENCE [LARGE SCALE GENOMIC DNA]</scope>
    <source>
        <strain evidence="2 3">TBK1r</strain>
    </source>
</reference>
<dbReference type="RefSeq" id="WP_419581317.1">
    <property type="nucleotide sequence ID" value="NZ_CP036432.1"/>
</dbReference>
<keyword evidence="3" id="KW-1185">Reference proteome</keyword>
<organism evidence="2 3">
    <name type="scientific">Stieleria magnilauensis</name>
    <dbReference type="NCBI Taxonomy" id="2527963"/>
    <lineage>
        <taxon>Bacteria</taxon>
        <taxon>Pseudomonadati</taxon>
        <taxon>Planctomycetota</taxon>
        <taxon>Planctomycetia</taxon>
        <taxon>Pirellulales</taxon>
        <taxon>Pirellulaceae</taxon>
        <taxon>Stieleria</taxon>
    </lineage>
</organism>
<name>A0ABX5XPD1_9BACT</name>
<dbReference type="EMBL" id="CP036432">
    <property type="protein sequence ID" value="QDV83863.1"/>
    <property type="molecule type" value="Genomic_DNA"/>
</dbReference>
<sequence>MVEFAIVAPLLFFFFFAAFEFCRVSMIRHTVDNAVYEGCRKAIVPGGTASDARAAANHVLGTLGLQKATVNVSPAKINNQTPELTMTIEVSLDANTFVPPQFTGGRKIIRTLTMKRETANL</sequence>
<feature type="domain" description="TadE-like" evidence="1">
    <location>
        <begin position="1"/>
        <end position="40"/>
    </location>
</feature>
<dbReference type="Proteomes" id="UP000318081">
    <property type="component" value="Chromosome"/>
</dbReference>
<proteinExistence type="predicted"/>
<evidence type="ECO:0000313" key="2">
    <source>
        <dbReference type="EMBL" id="QDV83863.1"/>
    </source>
</evidence>
<gene>
    <name evidence="2" type="ORF">TBK1r_28060</name>
</gene>
<dbReference type="InterPro" id="IPR012495">
    <property type="entry name" value="TadE-like_dom"/>
</dbReference>
<protein>
    <submittedName>
        <fullName evidence="2">TadE-like protein</fullName>
    </submittedName>
</protein>
<dbReference type="Pfam" id="PF07811">
    <property type="entry name" value="TadE"/>
    <property type="match status" value="1"/>
</dbReference>
<accession>A0ABX5XPD1</accession>
<evidence type="ECO:0000259" key="1">
    <source>
        <dbReference type="Pfam" id="PF07811"/>
    </source>
</evidence>